<name>A0A284RQK9_ARMOS</name>
<feature type="transmembrane region" description="Helical" evidence="1">
    <location>
        <begin position="48"/>
        <end position="69"/>
    </location>
</feature>
<dbReference type="EMBL" id="FUEG01000013">
    <property type="protein sequence ID" value="SJL11062.1"/>
    <property type="molecule type" value="Genomic_DNA"/>
</dbReference>
<evidence type="ECO:0000259" key="2">
    <source>
        <dbReference type="Pfam" id="PF20153"/>
    </source>
</evidence>
<protein>
    <recommendedName>
        <fullName evidence="2">DUF6535 domain-containing protein</fullName>
    </recommendedName>
</protein>
<evidence type="ECO:0000313" key="4">
    <source>
        <dbReference type="Proteomes" id="UP000219338"/>
    </source>
</evidence>
<accession>A0A284RQK9</accession>
<dbReference type="AlphaFoldDB" id="A0A284RQK9"/>
<keyword evidence="1" id="KW-0472">Membrane</keyword>
<evidence type="ECO:0000313" key="3">
    <source>
        <dbReference type="EMBL" id="SJL11062.1"/>
    </source>
</evidence>
<keyword evidence="1" id="KW-0812">Transmembrane</keyword>
<dbReference type="Proteomes" id="UP000219338">
    <property type="component" value="Unassembled WGS sequence"/>
</dbReference>
<keyword evidence="1" id="KW-1133">Transmembrane helix</keyword>
<feature type="domain" description="DUF6535" evidence="2">
    <location>
        <begin position="43"/>
        <end position="89"/>
    </location>
</feature>
<dbReference type="InterPro" id="IPR045338">
    <property type="entry name" value="DUF6535"/>
</dbReference>
<dbReference type="Pfam" id="PF20153">
    <property type="entry name" value="DUF6535"/>
    <property type="match status" value="1"/>
</dbReference>
<dbReference type="OrthoDB" id="3056321at2759"/>
<sequence>MVMTTGDCVFITLAATAKPDLQGLDIKQHKGLTCSTMHKDIAVRRAGGGLDVSLIFAGLFYAVVTIFVVQTSPNLQRQAFLFERVAVTSSFRMSSLATDSALPGTPPSLRYMGLEREAINLPGSSDNQLAMVGGTLACYCACRRECHRGTCHGMENVPQNAPERIEGWTKQMFCSFLGRSLLLCRLRSSNVASSGHSNTSLLTMAPFTVPTKRWIQQYIAMPNRQHRLTLPNGRSDLLEYIEGTTLAELYDKDHAVGAETTP</sequence>
<gene>
    <name evidence="3" type="ORF">ARMOST_14463</name>
</gene>
<reference evidence="4" key="1">
    <citation type="journal article" date="2017" name="Nat. Ecol. Evol.">
        <title>Genome expansion and lineage-specific genetic innovations in the forest pathogenic fungi Armillaria.</title>
        <authorList>
            <person name="Sipos G."/>
            <person name="Prasanna A.N."/>
            <person name="Walter M.C."/>
            <person name="O'Connor E."/>
            <person name="Balint B."/>
            <person name="Krizsan K."/>
            <person name="Kiss B."/>
            <person name="Hess J."/>
            <person name="Varga T."/>
            <person name="Slot J."/>
            <person name="Riley R."/>
            <person name="Boka B."/>
            <person name="Rigling D."/>
            <person name="Barry K."/>
            <person name="Lee J."/>
            <person name="Mihaltcheva S."/>
            <person name="LaButti K."/>
            <person name="Lipzen A."/>
            <person name="Waldron R."/>
            <person name="Moloney N.M."/>
            <person name="Sperisen C."/>
            <person name="Kredics L."/>
            <person name="Vagvoelgyi C."/>
            <person name="Patrignani A."/>
            <person name="Fitzpatrick D."/>
            <person name="Nagy I."/>
            <person name="Doyle S."/>
            <person name="Anderson J.B."/>
            <person name="Grigoriev I.V."/>
            <person name="Gueldener U."/>
            <person name="Muensterkoetter M."/>
            <person name="Nagy L.G."/>
        </authorList>
    </citation>
    <scope>NUCLEOTIDE SEQUENCE [LARGE SCALE GENOMIC DNA]</scope>
    <source>
        <strain evidence="4">C18/9</strain>
    </source>
</reference>
<evidence type="ECO:0000256" key="1">
    <source>
        <dbReference type="SAM" id="Phobius"/>
    </source>
</evidence>
<keyword evidence="4" id="KW-1185">Reference proteome</keyword>
<organism evidence="3 4">
    <name type="scientific">Armillaria ostoyae</name>
    <name type="common">Armillaria root rot fungus</name>
    <dbReference type="NCBI Taxonomy" id="47428"/>
    <lineage>
        <taxon>Eukaryota</taxon>
        <taxon>Fungi</taxon>
        <taxon>Dikarya</taxon>
        <taxon>Basidiomycota</taxon>
        <taxon>Agaricomycotina</taxon>
        <taxon>Agaricomycetes</taxon>
        <taxon>Agaricomycetidae</taxon>
        <taxon>Agaricales</taxon>
        <taxon>Marasmiineae</taxon>
        <taxon>Physalacriaceae</taxon>
        <taxon>Armillaria</taxon>
    </lineage>
</organism>
<proteinExistence type="predicted"/>